<evidence type="ECO:0000313" key="1">
    <source>
        <dbReference type="EMBL" id="NLW35529.1"/>
    </source>
</evidence>
<protein>
    <submittedName>
        <fullName evidence="1">Gamma carbonic anhydrase family protein</fullName>
    </submittedName>
</protein>
<dbReference type="CDD" id="cd04645">
    <property type="entry name" value="LbH_gamma_CA_like"/>
    <property type="match status" value="1"/>
</dbReference>
<dbReference type="SUPFAM" id="SSF51161">
    <property type="entry name" value="Trimeric LpxA-like enzymes"/>
    <property type="match status" value="1"/>
</dbReference>
<dbReference type="PANTHER" id="PTHR13061:SF29">
    <property type="entry name" value="GAMMA CARBONIC ANHYDRASE-LIKE 1, MITOCHONDRIAL-RELATED"/>
    <property type="match status" value="1"/>
</dbReference>
<dbReference type="AlphaFoldDB" id="A0A351U0D3"/>
<comment type="caution">
    <text evidence="1">The sequence shown here is derived from an EMBL/GenBank/DDBJ whole genome shotgun (WGS) entry which is preliminary data.</text>
</comment>
<dbReference type="Gene3D" id="2.160.10.10">
    <property type="entry name" value="Hexapeptide repeat proteins"/>
    <property type="match status" value="1"/>
</dbReference>
<gene>
    <name evidence="1" type="ORF">GXY80_08635</name>
</gene>
<dbReference type="PANTHER" id="PTHR13061">
    <property type="entry name" value="DYNACTIN SUBUNIT P25"/>
    <property type="match status" value="1"/>
</dbReference>
<accession>A0A351U0D3</accession>
<dbReference type="InterPro" id="IPR011004">
    <property type="entry name" value="Trimer_LpxA-like_sf"/>
</dbReference>
<reference evidence="1" key="1">
    <citation type="journal article" date="2020" name="Biotechnol. Biofuels">
        <title>New insights from the biogas microbiome by comprehensive genome-resolved metagenomics of nearly 1600 species originating from multiple anaerobic digesters.</title>
        <authorList>
            <person name="Campanaro S."/>
            <person name="Treu L."/>
            <person name="Rodriguez-R L.M."/>
            <person name="Kovalovszki A."/>
            <person name="Ziels R.M."/>
            <person name="Maus I."/>
            <person name="Zhu X."/>
            <person name="Kougias P.G."/>
            <person name="Basile A."/>
            <person name="Luo G."/>
            <person name="Schluter A."/>
            <person name="Konstantinidis K.T."/>
            <person name="Angelidaki I."/>
        </authorList>
    </citation>
    <scope>NUCLEOTIDE SEQUENCE</scope>
    <source>
        <strain evidence="1">AS06rmzACSIP_7</strain>
    </source>
</reference>
<dbReference type="Proteomes" id="UP000777265">
    <property type="component" value="Unassembled WGS sequence"/>
</dbReference>
<dbReference type="InterPro" id="IPR050484">
    <property type="entry name" value="Transf_Hexapept/Carb_Anhydrase"/>
</dbReference>
<dbReference type="InterPro" id="IPR047324">
    <property type="entry name" value="LbH_gamma_CA-like"/>
</dbReference>
<reference evidence="1" key="2">
    <citation type="submission" date="2020-01" db="EMBL/GenBank/DDBJ databases">
        <authorList>
            <person name="Campanaro S."/>
        </authorList>
    </citation>
    <scope>NUCLEOTIDE SEQUENCE</scope>
    <source>
        <strain evidence="1">AS06rmzACSIP_7</strain>
    </source>
</reference>
<dbReference type="EMBL" id="JAAYEE010000140">
    <property type="protein sequence ID" value="NLW35529.1"/>
    <property type="molecule type" value="Genomic_DNA"/>
</dbReference>
<dbReference type="STRING" id="909663.GCA_000512235_01757"/>
<evidence type="ECO:0000313" key="2">
    <source>
        <dbReference type="Proteomes" id="UP000777265"/>
    </source>
</evidence>
<proteinExistence type="predicted"/>
<sequence>MLYEFDGMTPVFGKETYISETAIVIGSVAIGDSCYIGHGAILRGDYGSIEIGSGTAIEEGVIVHAPPGKLCRIGERVTVGHGAIVHGSLIGNGSVIGMGAILSIYSEVGHDTIVAEGAVVKMRQIIPEEVVAGGNPARVLRKIAERDREYWNMAKELYVNLARRYLSLGMEKAKDRQTPSLDL</sequence>
<name>A0A351U0D3_9BACT</name>
<organism evidence="1 2">
    <name type="scientific">Syntrophorhabdus aromaticivorans</name>
    <dbReference type="NCBI Taxonomy" id="328301"/>
    <lineage>
        <taxon>Bacteria</taxon>
        <taxon>Pseudomonadati</taxon>
        <taxon>Thermodesulfobacteriota</taxon>
        <taxon>Syntrophorhabdia</taxon>
        <taxon>Syntrophorhabdales</taxon>
        <taxon>Syntrophorhabdaceae</taxon>
        <taxon>Syntrophorhabdus</taxon>
    </lineage>
</organism>